<feature type="region of interest" description="Disordered" evidence="1">
    <location>
        <begin position="1"/>
        <end position="22"/>
    </location>
</feature>
<organism evidence="2 3">
    <name type="scientific">Rosa chinensis</name>
    <name type="common">China rose</name>
    <dbReference type="NCBI Taxonomy" id="74649"/>
    <lineage>
        <taxon>Eukaryota</taxon>
        <taxon>Viridiplantae</taxon>
        <taxon>Streptophyta</taxon>
        <taxon>Embryophyta</taxon>
        <taxon>Tracheophyta</taxon>
        <taxon>Spermatophyta</taxon>
        <taxon>Magnoliopsida</taxon>
        <taxon>eudicotyledons</taxon>
        <taxon>Gunneridae</taxon>
        <taxon>Pentapetalae</taxon>
        <taxon>rosids</taxon>
        <taxon>fabids</taxon>
        <taxon>Rosales</taxon>
        <taxon>Rosaceae</taxon>
        <taxon>Rosoideae</taxon>
        <taxon>Rosoideae incertae sedis</taxon>
        <taxon>Rosa</taxon>
    </lineage>
</organism>
<name>A0A2P6Q2L1_ROSCH</name>
<reference evidence="2 3" key="1">
    <citation type="journal article" date="2018" name="Nat. Genet.">
        <title>The Rosa genome provides new insights in the design of modern roses.</title>
        <authorList>
            <person name="Bendahmane M."/>
        </authorList>
    </citation>
    <scope>NUCLEOTIDE SEQUENCE [LARGE SCALE GENOMIC DNA]</scope>
    <source>
        <strain evidence="3">cv. Old Blush</strain>
    </source>
</reference>
<evidence type="ECO:0000313" key="3">
    <source>
        <dbReference type="Proteomes" id="UP000238479"/>
    </source>
</evidence>
<dbReference type="OMA" id="MPSYYTY"/>
<keyword evidence="3" id="KW-1185">Reference proteome</keyword>
<feature type="compositionally biased region" description="Polar residues" evidence="1">
    <location>
        <begin position="1"/>
        <end position="16"/>
    </location>
</feature>
<accession>A0A2P6Q2L1</accession>
<evidence type="ECO:0000313" key="2">
    <source>
        <dbReference type="EMBL" id="PRQ28428.1"/>
    </source>
</evidence>
<sequence>MKQTLGNGYGGSTSSPAKRPHERCHKYLKPGTLAQLRDSKITARRSKEREFGDLKTQISLYQLLLSSISSSSSQAGDNILDQSHEDIPCFPPATLLNRPPCLQRKKLVADAPVSVFSDN</sequence>
<dbReference type="PANTHER" id="PTHR35495">
    <property type="entry name" value="OS06G0679600 PROTEIN"/>
    <property type="match status" value="1"/>
</dbReference>
<dbReference type="EMBL" id="PDCK01000043">
    <property type="protein sequence ID" value="PRQ28428.1"/>
    <property type="molecule type" value="Genomic_DNA"/>
</dbReference>
<comment type="caution">
    <text evidence="2">The sequence shown here is derived from an EMBL/GenBank/DDBJ whole genome shotgun (WGS) entry which is preliminary data.</text>
</comment>
<dbReference type="PANTHER" id="PTHR35495:SF2">
    <property type="match status" value="1"/>
</dbReference>
<proteinExistence type="predicted"/>
<dbReference type="Proteomes" id="UP000238479">
    <property type="component" value="Chromosome 5"/>
</dbReference>
<protein>
    <submittedName>
        <fullName evidence="2">Uncharacterized protein</fullName>
    </submittedName>
</protein>
<evidence type="ECO:0000256" key="1">
    <source>
        <dbReference type="SAM" id="MobiDB-lite"/>
    </source>
</evidence>
<dbReference type="Gramene" id="PRQ28428">
    <property type="protein sequence ID" value="PRQ28428"/>
    <property type="gene ID" value="RchiOBHm_Chr5g0002951"/>
</dbReference>
<dbReference type="AlphaFoldDB" id="A0A2P6Q2L1"/>
<gene>
    <name evidence="2" type="ORF">RchiOBHm_Chr5g0002951</name>
</gene>